<dbReference type="PANTHER" id="PTHR35010:SF2">
    <property type="entry name" value="BLL4672 PROTEIN"/>
    <property type="match status" value="1"/>
</dbReference>
<gene>
    <name evidence="2" type="ORF">ACFY8O_01145</name>
</gene>
<organism evidence="2 3">
    <name type="scientific">Streptomyces argenteolus</name>
    <dbReference type="NCBI Taxonomy" id="67274"/>
    <lineage>
        <taxon>Bacteria</taxon>
        <taxon>Bacillati</taxon>
        <taxon>Actinomycetota</taxon>
        <taxon>Actinomycetes</taxon>
        <taxon>Kitasatosporales</taxon>
        <taxon>Streptomycetaceae</taxon>
        <taxon>Streptomyces</taxon>
    </lineage>
</organism>
<dbReference type="SUPFAM" id="SSF47413">
    <property type="entry name" value="lambda repressor-like DNA-binding domains"/>
    <property type="match status" value="1"/>
</dbReference>
<evidence type="ECO:0000259" key="1">
    <source>
        <dbReference type="PROSITE" id="PS50943"/>
    </source>
</evidence>
<dbReference type="Pfam" id="PF17765">
    <property type="entry name" value="MLTR_LBD"/>
    <property type="match status" value="1"/>
</dbReference>
<dbReference type="PROSITE" id="PS50943">
    <property type="entry name" value="HTH_CROC1"/>
    <property type="match status" value="1"/>
</dbReference>
<proteinExistence type="predicted"/>
<dbReference type="Pfam" id="PF13560">
    <property type="entry name" value="HTH_31"/>
    <property type="match status" value="1"/>
</dbReference>
<dbReference type="InterPro" id="IPR001387">
    <property type="entry name" value="Cro/C1-type_HTH"/>
</dbReference>
<reference evidence="2 3" key="1">
    <citation type="submission" date="2024-10" db="EMBL/GenBank/DDBJ databases">
        <title>The Natural Products Discovery Center: Release of the First 8490 Sequenced Strains for Exploring Actinobacteria Biosynthetic Diversity.</title>
        <authorList>
            <person name="Kalkreuter E."/>
            <person name="Kautsar S.A."/>
            <person name="Yang D."/>
            <person name="Bader C.D."/>
            <person name="Teijaro C.N."/>
            <person name="Fluegel L."/>
            <person name="Davis C.M."/>
            <person name="Simpson J.R."/>
            <person name="Lauterbach L."/>
            <person name="Steele A.D."/>
            <person name="Gui C."/>
            <person name="Meng S."/>
            <person name="Li G."/>
            <person name="Viehrig K."/>
            <person name="Ye F."/>
            <person name="Su P."/>
            <person name="Kiefer A.F."/>
            <person name="Nichols A."/>
            <person name="Cepeda A.J."/>
            <person name="Yan W."/>
            <person name="Fan B."/>
            <person name="Jiang Y."/>
            <person name="Adhikari A."/>
            <person name="Zheng C.-J."/>
            <person name="Schuster L."/>
            <person name="Cowan T.M."/>
            <person name="Smanski M.J."/>
            <person name="Chevrette M.G."/>
            <person name="De Carvalho L.P.S."/>
            <person name="Shen B."/>
        </authorList>
    </citation>
    <scope>NUCLEOTIDE SEQUENCE [LARGE SCALE GENOMIC DNA]</scope>
    <source>
        <strain evidence="2 3">NPDC012540</strain>
    </source>
</reference>
<dbReference type="InterPro" id="IPR010982">
    <property type="entry name" value="Lambda_DNA-bd_dom_sf"/>
</dbReference>
<sequence length="290" mass="31833">MDRAELADFLRRCRTRLDPATVGLTAGPRRRTPGLRREEAAMLTGASVDHYTRLEQGRGSRPSRQMLAALARALRLTQDERDHLFHLAGEEPPRSGDGPAQHVRPALLMVLDRLHDAPAHVYSDRGELLAQNALATALTGETEPGHNVIRGWFTDPAARRFHLPQDHAAQSLVHVAQLRAVSASRPGDRHLAALVAELREASEEFAALWAEHRVAMRRAERKRFLHPAVGLLELGCEVLLTADCGQRLVIHTAEPGSESYERLRLLAVIGLQDLGATGGPDAPRGLSPSR</sequence>
<dbReference type="EMBL" id="JBIBEG010000001">
    <property type="protein sequence ID" value="MFF5894507.1"/>
    <property type="molecule type" value="Genomic_DNA"/>
</dbReference>
<feature type="domain" description="HTH cro/C1-type" evidence="1">
    <location>
        <begin position="34"/>
        <end position="81"/>
    </location>
</feature>
<dbReference type="PANTHER" id="PTHR35010">
    <property type="entry name" value="BLL4672 PROTEIN-RELATED"/>
    <property type="match status" value="1"/>
</dbReference>
<evidence type="ECO:0000313" key="2">
    <source>
        <dbReference type="EMBL" id="MFF5894507.1"/>
    </source>
</evidence>
<dbReference type="Gene3D" id="1.10.260.40">
    <property type="entry name" value="lambda repressor-like DNA-binding domains"/>
    <property type="match status" value="1"/>
</dbReference>
<dbReference type="Proteomes" id="UP001602322">
    <property type="component" value="Unassembled WGS sequence"/>
</dbReference>
<comment type="caution">
    <text evidence="2">The sequence shown here is derived from an EMBL/GenBank/DDBJ whole genome shotgun (WGS) entry which is preliminary data.</text>
</comment>
<evidence type="ECO:0000313" key="3">
    <source>
        <dbReference type="Proteomes" id="UP001602322"/>
    </source>
</evidence>
<protein>
    <submittedName>
        <fullName evidence="2">Helix-turn-helix transcriptional regulator</fullName>
    </submittedName>
</protein>
<dbReference type="Gene3D" id="3.30.450.180">
    <property type="match status" value="1"/>
</dbReference>
<dbReference type="SMART" id="SM00530">
    <property type="entry name" value="HTH_XRE"/>
    <property type="match status" value="1"/>
</dbReference>
<name>A0ABW6WXF1_9ACTN</name>
<dbReference type="InterPro" id="IPR041413">
    <property type="entry name" value="MLTR_LBD"/>
</dbReference>
<accession>A0ABW6WXF1</accession>
<dbReference type="RefSeq" id="WP_387899506.1">
    <property type="nucleotide sequence ID" value="NZ_JBIBEG010000001.1"/>
</dbReference>
<keyword evidence="3" id="KW-1185">Reference proteome</keyword>